<dbReference type="Gene3D" id="2.30.110.40">
    <property type="entry name" value="Phage tail tube protein"/>
    <property type="match status" value="1"/>
</dbReference>
<dbReference type="Pfam" id="PF09393">
    <property type="entry name" value="DUF2001"/>
    <property type="match status" value="1"/>
</dbReference>
<dbReference type="InterPro" id="IPR018989">
    <property type="entry name" value="DUF2001"/>
</dbReference>
<gene>
    <name evidence="1" type="primary">xkdM</name>
    <name evidence="1" type="ORF">SPACI_040510</name>
</gene>
<sequence>MPNVMLAKDAVSAKLAECFVTIEGNRYKLMQGKKFEAKFDKEKKKVSILGQTGQGNKTTSWSGTGSMTIYQNTPIFNDLMLKFKNTGEDIYFDIQISNEDPTSAAGRQTMVFKGCNIDGGVLASFDADGDFLEQDVDFTYEDFESPERFRILDGMM</sequence>
<accession>A0ABZ3J6G9</accession>
<dbReference type="Proteomes" id="UP000216052">
    <property type="component" value="Chromosome"/>
</dbReference>
<keyword evidence="2" id="KW-1185">Reference proteome</keyword>
<reference evidence="1" key="1">
    <citation type="submission" date="2024-05" db="EMBL/GenBank/DDBJ databases">
        <title>Isolation and characterization of Sporomusa carbonis sp. nov., a carboxydotrophic hydrogenogen in the genus of Sporomusa isolated from a charcoal burning pile.</title>
        <authorList>
            <person name="Boeer T."/>
            <person name="Rosenbaum F."/>
            <person name="Eysell L."/>
            <person name="Mueller V."/>
            <person name="Daniel R."/>
            <person name="Poehlein A."/>
        </authorList>
    </citation>
    <scope>NUCLEOTIDE SEQUENCE [LARGE SCALE GENOMIC DNA]</scope>
    <source>
        <strain evidence="1">DSM 3132</strain>
    </source>
</reference>
<evidence type="ECO:0000313" key="2">
    <source>
        <dbReference type="Proteomes" id="UP000216052"/>
    </source>
</evidence>
<dbReference type="SUPFAM" id="SSF69279">
    <property type="entry name" value="Phage tail proteins"/>
    <property type="match status" value="1"/>
</dbReference>
<organism evidence="1 2">
    <name type="scientific">Sporomusa acidovorans (strain ATCC 49682 / DSM 3132 / Mol)</name>
    <dbReference type="NCBI Taxonomy" id="1123286"/>
    <lineage>
        <taxon>Bacteria</taxon>
        <taxon>Bacillati</taxon>
        <taxon>Bacillota</taxon>
        <taxon>Negativicutes</taxon>
        <taxon>Selenomonadales</taxon>
        <taxon>Sporomusaceae</taxon>
        <taxon>Sporomusa</taxon>
    </lineage>
</organism>
<dbReference type="EMBL" id="CP155571">
    <property type="protein sequence ID" value="XFO73943.1"/>
    <property type="molecule type" value="Genomic_DNA"/>
</dbReference>
<protein>
    <submittedName>
        <fullName evidence="1">Phage-like element PBSX protein XkdM</fullName>
    </submittedName>
</protein>
<dbReference type="RefSeq" id="WP_093797258.1">
    <property type="nucleotide sequence ID" value="NZ_CP155571.1"/>
</dbReference>
<dbReference type="InterPro" id="IPR038628">
    <property type="entry name" value="XkdM-like_sf"/>
</dbReference>
<evidence type="ECO:0000313" key="1">
    <source>
        <dbReference type="EMBL" id="XFO73943.1"/>
    </source>
</evidence>
<name>A0ABZ3J6G9_SPOA4</name>
<proteinExistence type="predicted"/>